<keyword evidence="3" id="KW-1185">Reference proteome</keyword>
<keyword evidence="1" id="KW-0812">Transmembrane</keyword>
<name>A0A291GTX4_9MICO</name>
<keyword evidence="1" id="KW-1133">Transmembrane helix</keyword>
<keyword evidence="1" id="KW-0472">Membrane</keyword>
<feature type="transmembrane region" description="Helical" evidence="1">
    <location>
        <begin position="171"/>
        <end position="192"/>
    </location>
</feature>
<evidence type="ECO:0000256" key="1">
    <source>
        <dbReference type="SAM" id="Phobius"/>
    </source>
</evidence>
<dbReference type="KEGG" id="bgg:CFK41_01525"/>
<feature type="transmembrane region" description="Helical" evidence="1">
    <location>
        <begin position="115"/>
        <end position="138"/>
    </location>
</feature>
<evidence type="ECO:0000313" key="2">
    <source>
        <dbReference type="EMBL" id="ATG53602.1"/>
    </source>
</evidence>
<accession>A0A291GTX4</accession>
<dbReference type="Proteomes" id="UP000217889">
    <property type="component" value="Chromosome"/>
</dbReference>
<feature type="transmembrane region" description="Helical" evidence="1">
    <location>
        <begin position="88"/>
        <end position="109"/>
    </location>
</feature>
<sequence length="205" mass="21575">MSLARQAPRGIGRRDPLESRGLVRLLVKPAAFLGANWAALLGVLTVVGIVPALAGATRVTGDLARHEDAAFTSTLRHLRRTLRRDAPASLLMLFVAVGIGANALVLPRLEPSLRVLAVGVLLPLIWAAVAALSAYVVAAARDRTAERTDVVIATLALLRDRPLAALAAPPLIVLLSPLWLLAPLTLAVGFSVPPWVLGRLWGGTA</sequence>
<gene>
    <name evidence="2" type="ORF">CFK41_01525</name>
</gene>
<organism evidence="2 3">
    <name type="scientific">Brachybacterium ginsengisoli</name>
    <dbReference type="NCBI Taxonomy" id="1331682"/>
    <lineage>
        <taxon>Bacteria</taxon>
        <taxon>Bacillati</taxon>
        <taxon>Actinomycetota</taxon>
        <taxon>Actinomycetes</taxon>
        <taxon>Micrococcales</taxon>
        <taxon>Dermabacteraceae</taxon>
        <taxon>Brachybacterium</taxon>
    </lineage>
</organism>
<dbReference type="OrthoDB" id="4794093at2"/>
<dbReference type="AlphaFoldDB" id="A0A291GTX4"/>
<proteinExistence type="predicted"/>
<feature type="transmembrane region" description="Helical" evidence="1">
    <location>
        <begin position="35"/>
        <end position="56"/>
    </location>
</feature>
<dbReference type="RefSeq" id="WP_096798081.1">
    <property type="nucleotide sequence ID" value="NZ_CP023564.1"/>
</dbReference>
<dbReference type="EMBL" id="CP023564">
    <property type="protein sequence ID" value="ATG53602.1"/>
    <property type="molecule type" value="Genomic_DNA"/>
</dbReference>
<reference evidence="2 3" key="1">
    <citation type="journal article" date="2014" name="Int. J. Syst. Evol. Microbiol.">
        <title>Brachybacterium ginsengisoli sp. nov., isolated from soil of a ginseng field.</title>
        <authorList>
            <person name="Hoang V.A."/>
            <person name="Kim Y.J."/>
            <person name="Nguyen N.L."/>
            <person name="Yang D.C."/>
        </authorList>
    </citation>
    <scope>NUCLEOTIDE SEQUENCE [LARGE SCALE GENOMIC DNA]</scope>
    <source>
        <strain evidence="2 3">DCY80</strain>
    </source>
</reference>
<evidence type="ECO:0000313" key="3">
    <source>
        <dbReference type="Proteomes" id="UP000217889"/>
    </source>
</evidence>
<protein>
    <recommendedName>
        <fullName evidence="4">DUF624 domain-containing protein</fullName>
    </recommendedName>
</protein>
<evidence type="ECO:0008006" key="4">
    <source>
        <dbReference type="Google" id="ProtNLM"/>
    </source>
</evidence>